<evidence type="ECO:0000313" key="15">
    <source>
        <dbReference type="Proteomes" id="UP000632828"/>
    </source>
</evidence>
<comment type="similarity">
    <text evidence="2">Belongs to the NapC/NirT/NrfH family.</text>
</comment>
<keyword evidence="10" id="KW-0408">Iron</keyword>
<evidence type="ECO:0000256" key="6">
    <source>
        <dbReference type="ARBA" id="ARBA00022692"/>
    </source>
</evidence>
<dbReference type="Gene3D" id="1.10.3820.10">
    <property type="entry name" value="Di-heme elbow motif domain"/>
    <property type="match status" value="1"/>
</dbReference>
<name>A0A8J6UKV2_9BACT</name>
<protein>
    <submittedName>
        <fullName evidence="14">NapC/NirT family cytochrome c</fullName>
    </submittedName>
</protein>
<keyword evidence="5" id="KW-0349">Heme</keyword>
<feature type="domain" description="NapC/NirT cytochrome c N-terminal" evidence="13">
    <location>
        <begin position="128"/>
        <end position="210"/>
    </location>
</feature>
<dbReference type="GO" id="GO:0009061">
    <property type="term" value="P:anaerobic respiration"/>
    <property type="evidence" value="ECO:0007669"/>
    <property type="project" value="TreeGrafter"/>
</dbReference>
<gene>
    <name evidence="14" type="ORF">ICT70_05060</name>
</gene>
<reference evidence="14" key="1">
    <citation type="submission" date="2020-09" db="EMBL/GenBank/DDBJ databases">
        <title>Pelobacter alkaliphilus sp. nov., a novel anaerobic arsenate-reducing bacterium from terrestrial mud volcano.</title>
        <authorList>
            <person name="Khomyakova M.A."/>
            <person name="Merkel A.Y."/>
            <person name="Slobodkin A.I."/>
        </authorList>
    </citation>
    <scope>NUCLEOTIDE SEQUENCE</scope>
    <source>
        <strain evidence="14">M08fum</strain>
    </source>
</reference>
<evidence type="ECO:0000256" key="10">
    <source>
        <dbReference type="ARBA" id="ARBA00023004"/>
    </source>
</evidence>
<evidence type="ECO:0000313" key="14">
    <source>
        <dbReference type="EMBL" id="MBD1400037.1"/>
    </source>
</evidence>
<dbReference type="PANTHER" id="PTHR30333:SF1">
    <property type="entry name" value="CYTOCHROME C-TYPE PROTEIN NAPC"/>
    <property type="match status" value="1"/>
</dbReference>
<dbReference type="SUPFAM" id="SSF48695">
    <property type="entry name" value="Multiheme cytochromes"/>
    <property type="match status" value="2"/>
</dbReference>
<keyword evidence="8" id="KW-0249">Electron transport</keyword>
<keyword evidence="15" id="KW-1185">Reference proteome</keyword>
<dbReference type="GO" id="GO:0009055">
    <property type="term" value="F:electron transfer activity"/>
    <property type="evidence" value="ECO:0007669"/>
    <property type="project" value="TreeGrafter"/>
</dbReference>
<evidence type="ECO:0000256" key="1">
    <source>
        <dbReference type="ARBA" id="ARBA00004236"/>
    </source>
</evidence>
<keyword evidence="9 12" id="KW-1133">Transmembrane helix</keyword>
<keyword evidence="6 12" id="KW-0812">Transmembrane</keyword>
<dbReference type="AlphaFoldDB" id="A0A8J6UKV2"/>
<dbReference type="GO" id="GO:0046872">
    <property type="term" value="F:metal ion binding"/>
    <property type="evidence" value="ECO:0007669"/>
    <property type="project" value="UniProtKB-KW"/>
</dbReference>
<evidence type="ECO:0000256" key="5">
    <source>
        <dbReference type="ARBA" id="ARBA00022617"/>
    </source>
</evidence>
<feature type="transmembrane region" description="Helical" evidence="12">
    <location>
        <begin position="33"/>
        <end position="53"/>
    </location>
</feature>
<dbReference type="Pfam" id="PF03264">
    <property type="entry name" value="Cytochrom_NNT"/>
    <property type="match status" value="1"/>
</dbReference>
<organism evidence="14 15">
    <name type="scientific">Pelovirga terrestris</name>
    <dbReference type="NCBI Taxonomy" id="2771352"/>
    <lineage>
        <taxon>Bacteria</taxon>
        <taxon>Pseudomonadati</taxon>
        <taxon>Thermodesulfobacteriota</taxon>
        <taxon>Desulfuromonadia</taxon>
        <taxon>Geobacterales</taxon>
        <taxon>Geobacteraceae</taxon>
        <taxon>Pelovirga</taxon>
    </lineage>
</organism>
<dbReference type="PANTHER" id="PTHR30333">
    <property type="entry name" value="CYTOCHROME C-TYPE PROTEIN"/>
    <property type="match status" value="1"/>
</dbReference>
<evidence type="ECO:0000256" key="4">
    <source>
        <dbReference type="ARBA" id="ARBA00022475"/>
    </source>
</evidence>
<dbReference type="InterPro" id="IPR038266">
    <property type="entry name" value="NapC/NirT_cytc_sf"/>
</dbReference>
<evidence type="ECO:0000256" key="11">
    <source>
        <dbReference type="ARBA" id="ARBA00023136"/>
    </source>
</evidence>
<evidence type="ECO:0000256" key="12">
    <source>
        <dbReference type="SAM" id="Phobius"/>
    </source>
</evidence>
<proteinExistence type="inferred from homology"/>
<keyword evidence="11 12" id="KW-0472">Membrane</keyword>
<dbReference type="EMBL" id="JACWUN010000004">
    <property type="protein sequence ID" value="MBD1400037.1"/>
    <property type="molecule type" value="Genomic_DNA"/>
</dbReference>
<comment type="caution">
    <text evidence="14">The sequence shown here is derived from an EMBL/GenBank/DDBJ whole genome shotgun (WGS) entry which is preliminary data.</text>
</comment>
<evidence type="ECO:0000256" key="9">
    <source>
        <dbReference type="ARBA" id="ARBA00022989"/>
    </source>
</evidence>
<keyword evidence="7" id="KW-0479">Metal-binding</keyword>
<evidence type="ECO:0000259" key="13">
    <source>
        <dbReference type="Pfam" id="PF03264"/>
    </source>
</evidence>
<feature type="transmembrane region" description="Helical" evidence="12">
    <location>
        <begin position="65"/>
        <end position="90"/>
    </location>
</feature>
<comment type="subcellular location">
    <subcellularLocation>
        <location evidence="1">Cell membrane</location>
    </subcellularLocation>
</comment>
<dbReference type="InterPro" id="IPR005126">
    <property type="entry name" value="NapC/NirT_cyt_c_N"/>
</dbReference>
<dbReference type="RefSeq" id="WP_191154308.1">
    <property type="nucleotide sequence ID" value="NZ_JACWUN010000004.1"/>
</dbReference>
<dbReference type="GO" id="GO:0005886">
    <property type="term" value="C:plasma membrane"/>
    <property type="evidence" value="ECO:0007669"/>
    <property type="project" value="UniProtKB-SubCell"/>
</dbReference>
<sequence length="494" mass="55466">MEENQKNNDTDVTSTSLADIPKTFFKGIAKSRISLLGAMAVTVIFPFLVGAVLYDLAFGIPNTYFAGLVYMVLGPGFIGGLVLIIVGLFFSKGKEEVRLFTLAYFRDKLADDSGFDRLRKMIFIGVFLTCINIFVIGVLAYSGYHYMESNAFCGEFCHVPMTPEYTAYQNSAHSRVACVDCHIGSGAKWVAKSKISGARQLYAVVADTFARPIATPVHGLRPASGTCMQCHRPEMFHGDRLRIKDKFLEDEDNTHVQTVLLMKIGSAGDQAAESHGIHWHVDPGNEITYVAADWERSIIPEVMQRTADSGVLVYRDSDAEEQIANASHLQERVMDCIDCHNRPSHVYLDVDEALDKKIIARQIPQELPYVKRQAKAVVTEEYPSQDAARTAIASELRTFYRNNYPEIYREKQYLVDQAIAGTQAAFVENVFPEMQIQWSTYENWLSHDGCFRCHNYQHEAETGELISMDCDTCHTVLAEEEHKPAILKQLLGVN</sequence>
<evidence type="ECO:0000256" key="3">
    <source>
        <dbReference type="ARBA" id="ARBA00022448"/>
    </source>
</evidence>
<dbReference type="InterPro" id="IPR051174">
    <property type="entry name" value="Cytochrome_c-type_ET"/>
</dbReference>
<evidence type="ECO:0000256" key="2">
    <source>
        <dbReference type="ARBA" id="ARBA00007395"/>
    </source>
</evidence>
<evidence type="ECO:0000256" key="8">
    <source>
        <dbReference type="ARBA" id="ARBA00022982"/>
    </source>
</evidence>
<evidence type="ECO:0000256" key="7">
    <source>
        <dbReference type="ARBA" id="ARBA00022723"/>
    </source>
</evidence>
<keyword evidence="3" id="KW-0813">Transport</keyword>
<dbReference type="Proteomes" id="UP000632828">
    <property type="component" value="Unassembled WGS sequence"/>
</dbReference>
<dbReference type="InterPro" id="IPR036280">
    <property type="entry name" value="Multihaem_cyt_sf"/>
</dbReference>
<accession>A0A8J6UKV2</accession>
<feature type="transmembrane region" description="Helical" evidence="12">
    <location>
        <begin position="122"/>
        <end position="144"/>
    </location>
</feature>
<keyword evidence="4" id="KW-1003">Cell membrane</keyword>